<organism evidence="2">
    <name type="scientific">Salvia splendens</name>
    <name type="common">Scarlet sage</name>
    <dbReference type="NCBI Taxonomy" id="180675"/>
    <lineage>
        <taxon>Eukaryota</taxon>
        <taxon>Viridiplantae</taxon>
        <taxon>Streptophyta</taxon>
        <taxon>Embryophyta</taxon>
        <taxon>Tracheophyta</taxon>
        <taxon>Spermatophyta</taxon>
        <taxon>Magnoliopsida</taxon>
        <taxon>eudicotyledons</taxon>
        <taxon>Gunneridae</taxon>
        <taxon>Pentapetalae</taxon>
        <taxon>asterids</taxon>
        <taxon>lamiids</taxon>
        <taxon>Lamiales</taxon>
        <taxon>Lamiaceae</taxon>
        <taxon>Nepetoideae</taxon>
        <taxon>Mentheae</taxon>
        <taxon>Salviinae</taxon>
        <taxon>Salvia</taxon>
        <taxon>Salvia subgen. Calosphace</taxon>
        <taxon>core Calosphace</taxon>
    </lineage>
</organism>
<name>A0A8X8XAP1_SALSN</name>
<keyword evidence="3" id="KW-1185">Reference proteome</keyword>
<keyword evidence="1" id="KW-0472">Membrane</keyword>
<evidence type="ECO:0000313" key="2">
    <source>
        <dbReference type="EMBL" id="KAG6411000.1"/>
    </source>
</evidence>
<sequence length="87" mass="10339">MLEYQLNTQYSYLSIIYSTNITDPIPYAAMAKAKTFSLIIIIILLSLLAISFPTNSQEFYNTKMSKREMRRERLTRLHFYFHDVLHV</sequence>
<accession>A0A8X8XAP1</accession>
<comment type="caution">
    <text evidence="2">The sequence shown here is derived from an EMBL/GenBank/DDBJ whole genome shotgun (WGS) entry which is preliminary data.</text>
</comment>
<evidence type="ECO:0000313" key="3">
    <source>
        <dbReference type="Proteomes" id="UP000298416"/>
    </source>
</evidence>
<evidence type="ECO:0008006" key="4">
    <source>
        <dbReference type="Google" id="ProtNLM"/>
    </source>
</evidence>
<protein>
    <recommendedName>
        <fullName evidence="4">Dirigent protein</fullName>
    </recommendedName>
</protein>
<gene>
    <name evidence="2" type="ORF">SASPL_129073</name>
</gene>
<reference evidence="2" key="2">
    <citation type="submission" date="2020-08" db="EMBL/GenBank/DDBJ databases">
        <title>Plant Genome Project.</title>
        <authorList>
            <person name="Zhang R.-G."/>
        </authorList>
    </citation>
    <scope>NUCLEOTIDE SEQUENCE</scope>
    <source>
        <strain evidence="2">Huo1</strain>
        <tissue evidence="2">Leaf</tissue>
    </source>
</reference>
<dbReference type="Proteomes" id="UP000298416">
    <property type="component" value="Unassembled WGS sequence"/>
</dbReference>
<keyword evidence="1" id="KW-1133">Transmembrane helix</keyword>
<evidence type="ECO:0000256" key="1">
    <source>
        <dbReference type="SAM" id="Phobius"/>
    </source>
</evidence>
<reference evidence="2" key="1">
    <citation type="submission" date="2018-01" db="EMBL/GenBank/DDBJ databases">
        <authorList>
            <person name="Mao J.F."/>
        </authorList>
    </citation>
    <scope>NUCLEOTIDE SEQUENCE</scope>
    <source>
        <strain evidence="2">Huo1</strain>
        <tissue evidence="2">Leaf</tissue>
    </source>
</reference>
<feature type="transmembrane region" description="Helical" evidence="1">
    <location>
        <begin position="36"/>
        <end position="54"/>
    </location>
</feature>
<keyword evidence="1" id="KW-0812">Transmembrane</keyword>
<proteinExistence type="predicted"/>
<dbReference type="AlphaFoldDB" id="A0A8X8XAP1"/>
<dbReference type="EMBL" id="PNBA02000010">
    <property type="protein sequence ID" value="KAG6411000.1"/>
    <property type="molecule type" value="Genomic_DNA"/>
</dbReference>